<keyword evidence="5" id="KW-0807">Transducer</keyword>
<evidence type="ECO:0000256" key="3">
    <source>
        <dbReference type="ARBA" id="ARBA00022989"/>
    </source>
</evidence>
<feature type="domain" description="G-protein coupled receptors family 1 profile" evidence="7">
    <location>
        <begin position="357"/>
        <end position="611"/>
    </location>
</feature>
<keyword evidence="2 5" id="KW-0812">Transmembrane</keyword>
<feature type="transmembrane region" description="Helical" evidence="6">
    <location>
        <begin position="180"/>
        <end position="206"/>
    </location>
</feature>
<feature type="transmembrane region" description="Helical" evidence="6">
    <location>
        <begin position="1093"/>
        <end position="1126"/>
    </location>
</feature>
<keyword evidence="5" id="KW-0675">Receptor</keyword>
<feature type="transmembrane region" description="Helical" evidence="6">
    <location>
        <begin position="890"/>
        <end position="912"/>
    </location>
</feature>
<dbReference type="PRINTS" id="PR00237">
    <property type="entry name" value="GPCRRHODOPSN"/>
</dbReference>
<feature type="transmembrane region" description="Helical" evidence="6">
    <location>
        <begin position="1014"/>
        <end position="1031"/>
    </location>
</feature>
<dbReference type="EMBL" id="RCHS01001937">
    <property type="protein sequence ID" value="RMX50540.1"/>
    <property type="molecule type" value="Genomic_DNA"/>
</dbReference>
<dbReference type="Pfam" id="PF00001">
    <property type="entry name" value="7tm_1"/>
    <property type="match status" value="4"/>
</dbReference>
<comment type="similarity">
    <text evidence="5">Belongs to the G-protein coupled receptor 1 family.</text>
</comment>
<feature type="transmembrane region" description="Helical" evidence="6">
    <location>
        <begin position="49"/>
        <end position="74"/>
    </location>
</feature>
<comment type="caution">
    <text evidence="8">The sequence shown here is derived from an EMBL/GenBank/DDBJ whole genome shotgun (WGS) entry which is preliminary data.</text>
</comment>
<proteinExistence type="inferred from homology"/>
<evidence type="ECO:0000313" key="9">
    <source>
        <dbReference type="Proteomes" id="UP000275408"/>
    </source>
</evidence>
<protein>
    <recommendedName>
        <fullName evidence="7">G-protein coupled receptors family 1 profile domain-containing protein</fullName>
    </recommendedName>
</protein>
<feature type="transmembrane region" description="Helical" evidence="6">
    <location>
        <begin position="262"/>
        <end position="284"/>
    </location>
</feature>
<dbReference type="PROSITE" id="PS00237">
    <property type="entry name" value="G_PROTEIN_RECEP_F1_1"/>
    <property type="match status" value="4"/>
</dbReference>
<evidence type="ECO:0000313" key="8">
    <source>
        <dbReference type="EMBL" id="RMX50540.1"/>
    </source>
</evidence>
<feature type="transmembrane region" description="Helical" evidence="6">
    <location>
        <begin position="378"/>
        <end position="399"/>
    </location>
</feature>
<feature type="transmembrane region" description="Helical" evidence="6">
    <location>
        <begin position="419"/>
        <end position="440"/>
    </location>
</feature>
<feature type="transmembrane region" description="Helical" evidence="6">
    <location>
        <begin position="345"/>
        <end position="366"/>
    </location>
</feature>
<dbReference type="Gene3D" id="1.20.1070.10">
    <property type="entry name" value="Rhodopsin 7-helix transmembrane proteins"/>
    <property type="match status" value="4"/>
</dbReference>
<feature type="transmembrane region" description="Helical" evidence="6">
    <location>
        <begin position="556"/>
        <end position="580"/>
    </location>
</feature>
<dbReference type="AlphaFoldDB" id="A0A3M6UA63"/>
<evidence type="ECO:0000256" key="4">
    <source>
        <dbReference type="ARBA" id="ARBA00023136"/>
    </source>
</evidence>
<keyword evidence="9" id="KW-1185">Reference proteome</keyword>
<name>A0A3M6UA63_POCDA</name>
<accession>A0A3M6UA63</accession>
<feature type="transmembrane region" description="Helical" evidence="6">
    <location>
        <begin position="305"/>
        <end position="325"/>
    </location>
</feature>
<feature type="domain" description="G-protein coupled receptors family 1 profile" evidence="7">
    <location>
        <begin position="660"/>
        <end position="913"/>
    </location>
</feature>
<feature type="transmembrane region" description="Helical" evidence="6">
    <location>
        <begin position="94"/>
        <end position="111"/>
    </location>
</feature>
<evidence type="ECO:0000256" key="5">
    <source>
        <dbReference type="RuleBase" id="RU000688"/>
    </source>
</evidence>
<feature type="domain" description="G-protein coupled receptors family 1 profile" evidence="7">
    <location>
        <begin position="28"/>
        <end position="281"/>
    </location>
</feature>
<feature type="transmembrane region" description="Helical" evidence="6">
    <location>
        <begin position="932"/>
        <end position="956"/>
    </location>
</feature>
<dbReference type="GO" id="GO:0004930">
    <property type="term" value="F:G protein-coupled receptor activity"/>
    <property type="evidence" value="ECO:0007669"/>
    <property type="project" value="UniProtKB-KW"/>
</dbReference>
<feature type="transmembrane region" description="Helical" evidence="6">
    <location>
        <begin position="12"/>
        <end position="37"/>
    </location>
</feature>
<dbReference type="PROSITE" id="PS50262">
    <property type="entry name" value="G_PROTEIN_RECEP_F1_2"/>
    <property type="match status" value="4"/>
</dbReference>
<dbReference type="GO" id="GO:0016020">
    <property type="term" value="C:membrane"/>
    <property type="evidence" value="ECO:0007669"/>
    <property type="project" value="UniProtKB-SubCell"/>
</dbReference>
<feature type="domain" description="G-protein coupled receptors family 1 profile" evidence="7">
    <location>
        <begin position="948"/>
        <end position="1203"/>
    </location>
</feature>
<keyword evidence="5" id="KW-0297">G-protein coupled receptor</keyword>
<dbReference type="PANTHER" id="PTHR45698">
    <property type="entry name" value="TRACE AMINE-ASSOCIATED RECEPTOR 19N-RELATED"/>
    <property type="match status" value="1"/>
</dbReference>
<gene>
    <name evidence="8" type="ORF">pdam_00008762</name>
</gene>
<dbReference type="Proteomes" id="UP000275408">
    <property type="component" value="Unassembled WGS sequence"/>
</dbReference>
<feature type="transmembrane region" description="Helical" evidence="6">
    <location>
        <begin position="968"/>
        <end position="994"/>
    </location>
</feature>
<sequence>MSMRSVPDTIAITCATVLSVLVIVVITGNSTVCTIILKYRDMRIPINFLLVNLAVSDIMIAIFLAPEYIFSLMFTHPNGVTGTVLCRLLTGGNFAWVGASSSVFTLVFIAIERYYAVIYPYDEKGKLTHTKLKVIIPFCWILAFILNVPTFLALNFKNTLGDCEEDWPQEWMGIANSMNWLVTMTVLPMTLMTAFYSRIVCTLWFTPTDDNQLSHRQKAVIKLRKRVTAMVITVSFIFGVCWFTDSTFYFLHFINSPYCDVVFYITTILILFNSAVNPFVYALINQRFRQKIKTMFRCNCVATNRIGPTIHSTGKIVLPIVATTLPNLQDKVNAGENSAGVFTTAVLSILIFVGIIGNSMVCIVILKHRDMRVPINYLLVNLAMADIMFASFIAPQYILSQTFTHPGGVTGKVLCKLLTGGNFAWVGAASSVFTLVNISMERYYAVMYPLSNKGNLSKRKIMVIISGAWMFSVIVNAPVFLVVEFINESSACERKWPEKWMPRAYNVAWFVVMAIIPLTVMAALYSRVVYRLWFQPAENSELTQQQKGVLKLRKRVTLAVVVVSVIFGVCWITDSIVYIVSHFNTESFGPAVYSVSNTMIMLNSAVNPFVYGLVNQRFRRKIKIMLGCTFTSRKMVIEFESTHVVITAVFLLLVVVDIAGNTLVCLIIKRHLQTRITINYLLVNLAVSDILFATFITPKVIVSLNLRQPNGVAGLVLCKLLTGGNLAWIPGITSVFTLVAISFERYYTVVYPLDPNRKLTQHKLKIIVLCSWAFSAVFNLPKFLTRTFDEQKNHCIQSWPKTWMITTYCLAWLLLVIASAVIMIALYSKVVYTLWFKSNDNNPLNHKQQSVLRVRKRVTLMVITVSFIFAVCWGTESIEYVLRFLTSLEISFVQITIVDMMVLFNSAVNPFVYALLNHHFRQKIKGYEVSSIVITTVLLILVVLVVTGNIVVCLIIKRNRQMRTPINYLLMNLAVSDILFATFITTKLIFGLNLSHPEGAVGSILCKLVTGGNFAWIAGVSSIVTLVTVAVERYYTVVYPMDPNRKMTKRKLKVILFCSWIFSVIFNIPLFLARTYERKDGTNHCVLSWPEKWMSTASCLSWVFLIVTAIGLMITLYSQVVCSLWLKPKSCFPLSFEQQGVIRVRKRITFMVITVSVIFAVCWGPESVEYVLRNSTTLQVTFVHIAIVDILVLFNSAVNPFLYALLNHQFRQEIRRVIFGTRIAAPRPRAKTNEKSTTVETKL</sequence>
<feature type="transmembrane region" description="Helical" evidence="6">
    <location>
        <begin position="461"/>
        <end position="486"/>
    </location>
</feature>
<comment type="subcellular location">
    <subcellularLocation>
        <location evidence="1">Membrane</location>
    </subcellularLocation>
</comment>
<evidence type="ECO:0000256" key="2">
    <source>
        <dbReference type="ARBA" id="ARBA00022692"/>
    </source>
</evidence>
<evidence type="ECO:0000256" key="1">
    <source>
        <dbReference type="ARBA" id="ARBA00004370"/>
    </source>
</evidence>
<feature type="transmembrane region" description="Helical" evidence="6">
    <location>
        <begin position="681"/>
        <end position="702"/>
    </location>
</feature>
<dbReference type="FunFam" id="1.20.1070.10:FF:000368">
    <property type="entry name" value="Predicted protein"/>
    <property type="match status" value="3"/>
</dbReference>
<feature type="transmembrane region" description="Helical" evidence="6">
    <location>
        <begin position="858"/>
        <end position="878"/>
    </location>
</feature>
<reference evidence="8 9" key="1">
    <citation type="journal article" date="2018" name="Sci. Rep.">
        <title>Comparative analysis of the Pocillopora damicornis genome highlights role of immune system in coral evolution.</title>
        <authorList>
            <person name="Cunning R."/>
            <person name="Bay R.A."/>
            <person name="Gillette P."/>
            <person name="Baker A.C."/>
            <person name="Traylor-Knowles N."/>
        </authorList>
    </citation>
    <scope>NUCLEOTIDE SEQUENCE [LARGE SCALE GENOMIC DNA]</scope>
    <source>
        <strain evidence="8">RSMAS</strain>
        <tissue evidence="8">Whole animal</tissue>
    </source>
</reference>
<feature type="transmembrane region" description="Helical" evidence="6">
    <location>
        <begin position="1052"/>
        <end position="1073"/>
    </location>
</feature>
<organism evidence="8 9">
    <name type="scientific">Pocillopora damicornis</name>
    <name type="common">Cauliflower coral</name>
    <name type="synonym">Millepora damicornis</name>
    <dbReference type="NCBI Taxonomy" id="46731"/>
    <lineage>
        <taxon>Eukaryota</taxon>
        <taxon>Metazoa</taxon>
        <taxon>Cnidaria</taxon>
        <taxon>Anthozoa</taxon>
        <taxon>Hexacorallia</taxon>
        <taxon>Scleractinia</taxon>
        <taxon>Astrocoeniina</taxon>
        <taxon>Pocilloporidae</taxon>
        <taxon>Pocillopora</taxon>
    </lineage>
</organism>
<feature type="transmembrane region" description="Helical" evidence="6">
    <location>
        <begin position="1147"/>
        <end position="1165"/>
    </location>
</feature>
<dbReference type="SUPFAM" id="SSF81321">
    <property type="entry name" value="Family A G protein-coupled receptor-like"/>
    <property type="match status" value="4"/>
</dbReference>
<feature type="transmembrane region" description="Helical" evidence="6">
    <location>
        <begin position="227"/>
        <end position="250"/>
    </location>
</feature>
<feature type="transmembrane region" description="Helical" evidence="6">
    <location>
        <begin position="714"/>
        <end position="743"/>
    </location>
</feature>
<dbReference type="CDD" id="cd00637">
    <property type="entry name" value="7tm_classA_rhodopsin-like"/>
    <property type="match status" value="4"/>
</dbReference>
<feature type="transmembrane region" description="Helical" evidence="6">
    <location>
        <begin position="1185"/>
        <end position="1206"/>
    </location>
</feature>
<dbReference type="InterPro" id="IPR000276">
    <property type="entry name" value="GPCR_Rhodpsn"/>
</dbReference>
<dbReference type="OrthoDB" id="5951670at2759"/>
<keyword evidence="3 6" id="KW-1133">Transmembrane helix</keyword>
<dbReference type="SMART" id="SM01381">
    <property type="entry name" value="7TM_GPCR_Srsx"/>
    <property type="match status" value="1"/>
</dbReference>
<dbReference type="PANTHER" id="PTHR45698:SF1">
    <property type="entry name" value="TRACE AMINE-ASSOCIATED RECEPTOR 13C-LIKE"/>
    <property type="match status" value="1"/>
</dbReference>
<evidence type="ECO:0000259" key="7">
    <source>
        <dbReference type="PROSITE" id="PS50262"/>
    </source>
</evidence>
<feature type="transmembrane region" description="Helical" evidence="6">
    <location>
        <begin position="506"/>
        <end position="525"/>
    </location>
</feature>
<feature type="transmembrane region" description="Helical" evidence="6">
    <location>
        <begin position="132"/>
        <end position="152"/>
    </location>
</feature>
<evidence type="ECO:0000256" key="6">
    <source>
        <dbReference type="SAM" id="Phobius"/>
    </source>
</evidence>
<dbReference type="InterPro" id="IPR017452">
    <property type="entry name" value="GPCR_Rhodpsn_7TM"/>
</dbReference>
<feature type="transmembrane region" description="Helical" evidence="6">
    <location>
        <begin position="644"/>
        <end position="669"/>
    </location>
</feature>
<keyword evidence="4 6" id="KW-0472">Membrane</keyword>
<feature type="transmembrane region" description="Helical" evidence="6">
    <location>
        <begin position="805"/>
        <end position="827"/>
    </location>
</feature>